<comment type="similarity">
    <text evidence="1 4">Belongs to the serpin family.</text>
</comment>
<dbReference type="InterPro" id="IPR023795">
    <property type="entry name" value="Serpin_CS"/>
</dbReference>
<evidence type="ECO:0000256" key="2">
    <source>
        <dbReference type="ARBA" id="ARBA00022690"/>
    </source>
</evidence>
<dbReference type="SMART" id="SM00093">
    <property type="entry name" value="SERPIN"/>
    <property type="match status" value="1"/>
</dbReference>
<dbReference type="PANTHER" id="PTHR11461:SF211">
    <property type="entry name" value="GH10112P-RELATED"/>
    <property type="match status" value="1"/>
</dbReference>
<dbReference type="EMBL" id="ODYU01001314">
    <property type="protein sequence ID" value="SOQ37342.1"/>
    <property type="molecule type" value="Genomic_DNA"/>
</dbReference>
<sequence length="429" mass="47132">MDLVAQVLDGNPMEAQCACQSQESAEDIRTVVVVEGNRMLTFLLVLEASNTSDQNMDSKALSSAIAKFSAKFCVELEKGKSVVSSPLSAEFVLALLTLGTTEPAHSELLTALGIPNDDSIRSSFSEVSSKLKSLKGVTFNVANKVYLKEGPYDLSPSLKVDAEKVFNAGIEKIDFNNSAAAVQDINKWVESQTNEKIKDLLSSDSVDGDTRLVLINALYFKGTWKKQFDPQNTMNQPFHITASSSVEVPMMYREDDYLYGESSELQAQLLEMPYVGEEASMLIVLPNEIEGLDGVLSKLASGFDLMSEIGKMYRTKVQVTIPKFKIETEIDLTEVLPKLGIKSIFNRQNSGLTKVLNVAEPLFVSKAVQKAFIEVNEEGAEAAAATGMVVMLRCARPPSPRFRADRPFLYLLFGADRALLFIGAYRGRD</sequence>
<protein>
    <submittedName>
        <fullName evidence="6">SFRICE_004479</fullName>
    </submittedName>
</protein>
<reference evidence="6" key="1">
    <citation type="submission" date="2016-07" db="EMBL/GenBank/DDBJ databases">
        <authorList>
            <person name="Bretaudeau A."/>
        </authorList>
    </citation>
    <scope>NUCLEOTIDE SEQUENCE</scope>
    <source>
        <strain evidence="6">Rice</strain>
        <tissue evidence="6">Whole body</tissue>
    </source>
</reference>
<keyword evidence="2" id="KW-0646">Protease inhibitor</keyword>
<dbReference type="Gene3D" id="2.30.39.10">
    <property type="entry name" value="Alpha-1-antitrypsin, domain 1"/>
    <property type="match status" value="1"/>
</dbReference>
<accession>A0A2H1VAC5</accession>
<dbReference type="InterPro" id="IPR042185">
    <property type="entry name" value="Serpin_sf_2"/>
</dbReference>
<dbReference type="AlphaFoldDB" id="A0A2H1VAC5"/>
<dbReference type="PANTHER" id="PTHR11461">
    <property type="entry name" value="SERINE PROTEASE INHIBITOR, SERPIN"/>
    <property type="match status" value="1"/>
</dbReference>
<dbReference type="InterPro" id="IPR042178">
    <property type="entry name" value="Serpin_sf_1"/>
</dbReference>
<dbReference type="SUPFAM" id="SSF56574">
    <property type="entry name" value="Serpins"/>
    <property type="match status" value="1"/>
</dbReference>
<name>A0A2H1VAC5_SPOFR</name>
<evidence type="ECO:0000259" key="5">
    <source>
        <dbReference type="SMART" id="SM00093"/>
    </source>
</evidence>
<dbReference type="PROSITE" id="PS00284">
    <property type="entry name" value="SERPIN"/>
    <property type="match status" value="1"/>
</dbReference>
<dbReference type="InterPro" id="IPR023796">
    <property type="entry name" value="Serpin_dom"/>
</dbReference>
<dbReference type="GO" id="GO:0004867">
    <property type="term" value="F:serine-type endopeptidase inhibitor activity"/>
    <property type="evidence" value="ECO:0007669"/>
    <property type="project" value="UniProtKB-KW"/>
</dbReference>
<gene>
    <name evidence="6" type="ORF">SFRICE_004479</name>
</gene>
<organism evidence="6">
    <name type="scientific">Spodoptera frugiperda</name>
    <name type="common">Fall armyworm</name>
    <dbReference type="NCBI Taxonomy" id="7108"/>
    <lineage>
        <taxon>Eukaryota</taxon>
        <taxon>Metazoa</taxon>
        <taxon>Ecdysozoa</taxon>
        <taxon>Arthropoda</taxon>
        <taxon>Hexapoda</taxon>
        <taxon>Insecta</taxon>
        <taxon>Pterygota</taxon>
        <taxon>Neoptera</taxon>
        <taxon>Endopterygota</taxon>
        <taxon>Lepidoptera</taxon>
        <taxon>Glossata</taxon>
        <taxon>Ditrysia</taxon>
        <taxon>Noctuoidea</taxon>
        <taxon>Noctuidae</taxon>
        <taxon>Amphipyrinae</taxon>
        <taxon>Spodoptera</taxon>
    </lineage>
</organism>
<feature type="domain" description="Serpin" evidence="5">
    <location>
        <begin position="66"/>
        <end position="428"/>
    </location>
</feature>
<dbReference type="Pfam" id="PF00079">
    <property type="entry name" value="Serpin"/>
    <property type="match status" value="1"/>
</dbReference>
<dbReference type="InterPro" id="IPR000215">
    <property type="entry name" value="Serpin_fam"/>
</dbReference>
<dbReference type="CDD" id="cd19579">
    <property type="entry name" value="serpin1K-like"/>
    <property type="match status" value="1"/>
</dbReference>
<evidence type="ECO:0000256" key="3">
    <source>
        <dbReference type="ARBA" id="ARBA00022900"/>
    </source>
</evidence>
<proteinExistence type="inferred from homology"/>
<evidence type="ECO:0000256" key="4">
    <source>
        <dbReference type="RuleBase" id="RU000411"/>
    </source>
</evidence>
<keyword evidence="3" id="KW-0722">Serine protease inhibitor</keyword>
<dbReference type="Gene3D" id="3.30.497.10">
    <property type="entry name" value="Antithrombin, subunit I, domain 2"/>
    <property type="match status" value="1"/>
</dbReference>
<dbReference type="GO" id="GO:0005615">
    <property type="term" value="C:extracellular space"/>
    <property type="evidence" value="ECO:0007669"/>
    <property type="project" value="InterPro"/>
</dbReference>
<dbReference type="InterPro" id="IPR036186">
    <property type="entry name" value="Serpin_sf"/>
</dbReference>
<evidence type="ECO:0000256" key="1">
    <source>
        <dbReference type="ARBA" id="ARBA00009500"/>
    </source>
</evidence>
<evidence type="ECO:0000313" key="6">
    <source>
        <dbReference type="EMBL" id="SOQ37342.1"/>
    </source>
</evidence>